<evidence type="ECO:0000313" key="1">
    <source>
        <dbReference type="EMBL" id="GMN34194.1"/>
    </source>
</evidence>
<protein>
    <submittedName>
        <fullName evidence="1">Uncharacterized protein</fullName>
    </submittedName>
</protein>
<gene>
    <name evidence="1" type="ORF">TIFTF001_042012</name>
</gene>
<dbReference type="AlphaFoldDB" id="A0AA88DD33"/>
<proteinExistence type="predicted"/>
<sequence length="95" mass="11049">MCLLSPSLKDPRVVQSLQEKPRIRYFFKRRDDAVAGVQAEAKYLLAWEASDSIIFLQRKPCFLHYQLLILQEKIVDLNGPFLFKVSLPYYACPSL</sequence>
<keyword evidence="2" id="KW-1185">Reference proteome</keyword>
<accession>A0AA88DD33</accession>
<reference evidence="1" key="1">
    <citation type="submission" date="2023-07" db="EMBL/GenBank/DDBJ databases">
        <title>draft genome sequence of fig (Ficus carica).</title>
        <authorList>
            <person name="Takahashi T."/>
            <person name="Nishimura K."/>
        </authorList>
    </citation>
    <scope>NUCLEOTIDE SEQUENCE</scope>
</reference>
<dbReference type="Proteomes" id="UP001187192">
    <property type="component" value="Unassembled WGS sequence"/>
</dbReference>
<evidence type="ECO:0000313" key="2">
    <source>
        <dbReference type="Proteomes" id="UP001187192"/>
    </source>
</evidence>
<organism evidence="1 2">
    <name type="scientific">Ficus carica</name>
    <name type="common">Common fig</name>
    <dbReference type="NCBI Taxonomy" id="3494"/>
    <lineage>
        <taxon>Eukaryota</taxon>
        <taxon>Viridiplantae</taxon>
        <taxon>Streptophyta</taxon>
        <taxon>Embryophyta</taxon>
        <taxon>Tracheophyta</taxon>
        <taxon>Spermatophyta</taxon>
        <taxon>Magnoliopsida</taxon>
        <taxon>eudicotyledons</taxon>
        <taxon>Gunneridae</taxon>
        <taxon>Pentapetalae</taxon>
        <taxon>rosids</taxon>
        <taxon>fabids</taxon>
        <taxon>Rosales</taxon>
        <taxon>Moraceae</taxon>
        <taxon>Ficeae</taxon>
        <taxon>Ficus</taxon>
    </lineage>
</organism>
<comment type="caution">
    <text evidence="1">The sequence shown here is derived from an EMBL/GenBank/DDBJ whole genome shotgun (WGS) entry which is preliminary data.</text>
</comment>
<name>A0AA88DD33_FICCA</name>
<dbReference type="EMBL" id="BTGU01002114">
    <property type="protein sequence ID" value="GMN34194.1"/>
    <property type="molecule type" value="Genomic_DNA"/>
</dbReference>